<reference evidence="2 4" key="1">
    <citation type="submission" date="2020-09" db="EMBL/GenBank/DDBJ databases">
        <title>Draft Genomes of Bacterial Isolates from North Pond Shallow Sediments.</title>
        <authorList>
            <person name="Kiel Reese B."/>
            <person name="Mullis M."/>
            <person name="Weisend R.E."/>
        </authorList>
    </citation>
    <scope>NUCLEOTIDE SEQUENCE</scope>
    <source>
        <strain evidence="2">KJE-2</strain>
        <strain evidence="1 4">KJE-3</strain>
    </source>
</reference>
<comment type="caution">
    <text evidence="2">The sequence shown here is derived from an EMBL/GenBank/DDBJ whole genome shotgun (WGS) entry which is preliminary data.</text>
</comment>
<protein>
    <submittedName>
        <fullName evidence="2">Uncharacterized protein</fullName>
    </submittedName>
</protein>
<evidence type="ECO:0000313" key="1">
    <source>
        <dbReference type="EMBL" id="MBJ7265609.1"/>
    </source>
</evidence>
<name>A0A8I1GD35_9GAMM</name>
<organism evidence="2 3">
    <name type="scientific">Idiomarina abyssalis</name>
    <dbReference type="NCBI Taxonomy" id="86102"/>
    <lineage>
        <taxon>Bacteria</taxon>
        <taxon>Pseudomonadati</taxon>
        <taxon>Pseudomonadota</taxon>
        <taxon>Gammaproteobacteria</taxon>
        <taxon>Alteromonadales</taxon>
        <taxon>Idiomarinaceae</taxon>
        <taxon>Idiomarina</taxon>
    </lineage>
</organism>
<evidence type="ECO:0000313" key="2">
    <source>
        <dbReference type="EMBL" id="MBJ7316717.1"/>
    </source>
</evidence>
<dbReference type="Proteomes" id="UP000655994">
    <property type="component" value="Unassembled WGS sequence"/>
</dbReference>
<dbReference type="EMBL" id="JAEMOS010000002">
    <property type="protein sequence ID" value="MBJ7265609.1"/>
    <property type="molecule type" value="Genomic_DNA"/>
</dbReference>
<evidence type="ECO:0000313" key="3">
    <source>
        <dbReference type="Proteomes" id="UP000621390"/>
    </source>
</evidence>
<accession>A0A8I1GD35</accession>
<keyword evidence="4" id="KW-1185">Reference proteome</keyword>
<sequence>MNQTTTRELAAHLKKAESEIENVAEQLGEFGGISKYSDSILTDLLKQGLIVQTHRQAVANVDEVDTASFEAVVVCLETSSELCEIGCNALDVLKSQPRSAAV</sequence>
<evidence type="ECO:0000313" key="4">
    <source>
        <dbReference type="Proteomes" id="UP000655994"/>
    </source>
</evidence>
<dbReference type="RefSeq" id="WP_199493552.1">
    <property type="nucleotide sequence ID" value="NZ_JAEMOP010000009.1"/>
</dbReference>
<gene>
    <name evidence="1" type="ORF">JHC10_01490</name>
    <name evidence="2" type="ORF">JHC11_12050</name>
</gene>
<proteinExistence type="predicted"/>
<dbReference type="EMBL" id="JAEMOP010000009">
    <property type="protein sequence ID" value="MBJ7316717.1"/>
    <property type="molecule type" value="Genomic_DNA"/>
</dbReference>
<dbReference type="Proteomes" id="UP000621390">
    <property type="component" value="Unassembled WGS sequence"/>
</dbReference>
<dbReference type="AlphaFoldDB" id="A0A8I1GD35"/>